<accession>W7XCW2</accession>
<dbReference type="RefSeq" id="XP_012652995.1">
    <property type="nucleotide sequence ID" value="XM_012797541.1"/>
</dbReference>
<dbReference type="SUPFAM" id="SSF48452">
    <property type="entry name" value="TPR-like"/>
    <property type="match status" value="1"/>
</dbReference>
<dbReference type="EMBL" id="GG662704">
    <property type="protein sequence ID" value="EWS74418.1"/>
    <property type="molecule type" value="Genomic_DNA"/>
</dbReference>
<dbReference type="PROSITE" id="PS50005">
    <property type="entry name" value="TPR"/>
    <property type="match status" value="1"/>
</dbReference>
<dbReference type="InParanoid" id="W7XCW2"/>
<dbReference type="InterPro" id="IPR019734">
    <property type="entry name" value="TPR_rpt"/>
</dbReference>
<dbReference type="InterPro" id="IPR011990">
    <property type="entry name" value="TPR-like_helical_dom_sf"/>
</dbReference>
<feature type="repeat" description="TPR" evidence="1">
    <location>
        <begin position="474"/>
        <end position="507"/>
    </location>
</feature>
<evidence type="ECO:0000313" key="3">
    <source>
        <dbReference type="Proteomes" id="UP000009168"/>
    </source>
</evidence>
<dbReference type="AlphaFoldDB" id="W7XCW2"/>
<dbReference type="GeneID" id="24437104"/>
<proteinExistence type="predicted"/>
<gene>
    <name evidence="2" type="ORF">TTHERM_000073161</name>
</gene>
<evidence type="ECO:0008006" key="4">
    <source>
        <dbReference type="Google" id="ProtNLM"/>
    </source>
</evidence>
<reference evidence="3" key="1">
    <citation type="journal article" date="2006" name="PLoS Biol.">
        <title>Macronuclear genome sequence of the ciliate Tetrahymena thermophila, a model eukaryote.</title>
        <authorList>
            <person name="Eisen J.A."/>
            <person name="Coyne R.S."/>
            <person name="Wu M."/>
            <person name="Wu D."/>
            <person name="Thiagarajan M."/>
            <person name="Wortman J.R."/>
            <person name="Badger J.H."/>
            <person name="Ren Q."/>
            <person name="Amedeo P."/>
            <person name="Jones K.M."/>
            <person name="Tallon L.J."/>
            <person name="Delcher A.L."/>
            <person name="Salzberg S.L."/>
            <person name="Silva J.C."/>
            <person name="Haas B.J."/>
            <person name="Majoros W.H."/>
            <person name="Farzad M."/>
            <person name="Carlton J.M."/>
            <person name="Smith R.K. Jr."/>
            <person name="Garg J."/>
            <person name="Pearlman R.E."/>
            <person name="Karrer K.M."/>
            <person name="Sun L."/>
            <person name="Manning G."/>
            <person name="Elde N.C."/>
            <person name="Turkewitz A.P."/>
            <person name="Asai D.J."/>
            <person name="Wilkes D.E."/>
            <person name="Wang Y."/>
            <person name="Cai H."/>
            <person name="Collins K."/>
            <person name="Stewart B.A."/>
            <person name="Lee S.R."/>
            <person name="Wilamowska K."/>
            <person name="Weinberg Z."/>
            <person name="Ruzzo W.L."/>
            <person name="Wloga D."/>
            <person name="Gaertig J."/>
            <person name="Frankel J."/>
            <person name="Tsao C.-C."/>
            <person name="Gorovsky M.A."/>
            <person name="Keeling P.J."/>
            <person name="Waller R.F."/>
            <person name="Patron N.J."/>
            <person name="Cherry J.M."/>
            <person name="Stover N.A."/>
            <person name="Krieger C.J."/>
            <person name="del Toro C."/>
            <person name="Ryder H.F."/>
            <person name="Williamson S.C."/>
            <person name="Barbeau R.A."/>
            <person name="Hamilton E.P."/>
            <person name="Orias E."/>
        </authorList>
    </citation>
    <scope>NUCLEOTIDE SEQUENCE [LARGE SCALE GENOMIC DNA]</scope>
    <source>
        <strain evidence="3">SB210</strain>
    </source>
</reference>
<evidence type="ECO:0000313" key="2">
    <source>
        <dbReference type="EMBL" id="EWS74418.1"/>
    </source>
</evidence>
<sequence length="546" mass="65462">MELDKTLQVLSYQMEQIQLMQRYDIYGEYKQQQMKYCFIAGDFIEVKIIADKMYEDFKQSLNDQLNLQQIKGIIDLADQLYLSNQYERGVDMILIAIKHLEKIQDKSVAAKDLSQAYLLCAVGYLTLKEYEIAAKYSEMSYQANKSTYQSLKTAYVSYKKLGLQDKAEEIYQILKGKISEDQLKEIEKNYAVFKQMFNFTDIYQQQADQILKAEAQLDQEDKNSGRKIIFNLDGEADRISNYFKNRNYEEGIKFYTNILGQLDPKFDFFRKLQDFDQALEYSKFVERYLDQFQQEEQYVEMYQQLINLRMNILSQLQDHEMIQKELEKFYQFLLPIKNQESHQFYVCLMNLINLFLKTNNNQGLVKYGQEYLKVRLQFEKEDDFLHNTCNVYFRLIFNYMNSKQFELANKLIVESQSYFLKQKDYSSLYKIHLFQISLDIHFNKYECVDNSIKNAENILSQYFVGHQDEKEMRSLGYFAISSSYLQIRDYQRSFEYFEKLVSLRYSSQKCKENQKYLIDNLLKIEGFKEKTENMIQQYGLNNESKQ</sequence>
<evidence type="ECO:0000256" key="1">
    <source>
        <dbReference type="PROSITE-ProRule" id="PRU00339"/>
    </source>
</evidence>
<dbReference type="Gene3D" id="1.25.40.10">
    <property type="entry name" value="Tetratricopeptide repeat domain"/>
    <property type="match status" value="1"/>
</dbReference>
<dbReference type="KEGG" id="tet:TTHERM_000073161"/>
<dbReference type="Proteomes" id="UP000009168">
    <property type="component" value="Unassembled WGS sequence"/>
</dbReference>
<organism evidence="2 3">
    <name type="scientific">Tetrahymena thermophila (strain SB210)</name>
    <dbReference type="NCBI Taxonomy" id="312017"/>
    <lineage>
        <taxon>Eukaryota</taxon>
        <taxon>Sar</taxon>
        <taxon>Alveolata</taxon>
        <taxon>Ciliophora</taxon>
        <taxon>Intramacronucleata</taxon>
        <taxon>Oligohymenophorea</taxon>
        <taxon>Hymenostomatida</taxon>
        <taxon>Tetrahymenina</taxon>
        <taxon>Tetrahymenidae</taxon>
        <taxon>Tetrahymena</taxon>
    </lineage>
</organism>
<name>W7XCW2_TETTS</name>
<protein>
    <recommendedName>
        <fullName evidence="4">Tetratricopeptide repeat protein</fullName>
    </recommendedName>
</protein>
<keyword evidence="3" id="KW-1185">Reference proteome</keyword>
<keyword evidence="1" id="KW-0802">TPR repeat</keyword>